<dbReference type="HOGENOM" id="CLU_034285_1_0_9"/>
<evidence type="ECO:0000313" key="2">
    <source>
        <dbReference type="Proteomes" id="UP000008550"/>
    </source>
</evidence>
<dbReference type="Pfam" id="PF09481">
    <property type="entry name" value="CRISPR_Cse1"/>
    <property type="match status" value="1"/>
</dbReference>
<dbReference type="EMBL" id="CP000930">
    <property type="protein sequence ID" value="ABZ82801.1"/>
    <property type="molecule type" value="Genomic_DNA"/>
</dbReference>
<dbReference type="Gene3D" id="1.10.132.100">
    <property type="match status" value="1"/>
</dbReference>
<dbReference type="AlphaFoldDB" id="B0TDT8"/>
<gene>
    <name evidence="1" type="ORF">HM1_0182</name>
</gene>
<accession>B0TDT8</accession>
<sequence length="523" mass="60387">MQPAFDLLTEPWVTVRDVKGRICVVHLRDVLAKAHEWSEVIDESPLIQFGLYRFLQALIIDIFPLKGQRGRLELMEEGQFDETKLNAYWEKYGVYFDLFDAERPFLQVPPREQEKVKRKSVAELFHQLPTGTNVIHFHHRLQDEYVLAPDVCARIMTTLSPFTTAGGQGLSPSINGNPPYYVWRKGDNLFETLLLNYWITDQDRGIPAWRDRRPSRGETRSEARLLEGLTWQPRRVTLIPEMGPFQCTYSGRSCQWGVRQMVFEAGFQARVDTWRDPNVAVVNTDKGRSFVRPRWGRQTWRDVGPLALIDGAGKGVQEKNSYERAPILNQASIYLECEQQTTTIEVYGLQTDGNMKYLDWRYEELQLPAGLEQVPNGEEFALQAMNNAEKAAWALRKAVNMCVQIKQKKGKKEQKIWPGEWGQRVEDAYWLSLEAPYLAFLSVLAGTAKEEDPDKHLETLMEAWTKEIRNKASDYFTEATKENVSDAEAMRRQIQAEQYLRRSLRFIGVKSPSKDEDAAKKGR</sequence>
<protein>
    <submittedName>
        <fullName evidence="1">Crispr-associated protein, ct1972 family, putative</fullName>
    </submittedName>
</protein>
<dbReference type="NCBIfam" id="TIGR02547">
    <property type="entry name" value="casA_cse1"/>
    <property type="match status" value="1"/>
</dbReference>
<dbReference type="KEGG" id="hmo:HM1_0182"/>
<dbReference type="InterPro" id="IPR013381">
    <property type="entry name" value="CRISPR-assoc_prot_Cse1"/>
</dbReference>
<evidence type="ECO:0000313" key="1">
    <source>
        <dbReference type="EMBL" id="ABZ82801.1"/>
    </source>
</evidence>
<dbReference type="Proteomes" id="UP000008550">
    <property type="component" value="Chromosome"/>
</dbReference>
<dbReference type="OrthoDB" id="3187690at2"/>
<keyword evidence="2" id="KW-1185">Reference proteome</keyword>
<name>B0TDT8_HELMI</name>
<dbReference type="eggNOG" id="COG1203">
    <property type="taxonomic scope" value="Bacteria"/>
</dbReference>
<dbReference type="STRING" id="498761.HM1_0182"/>
<organism evidence="1 2">
    <name type="scientific">Heliobacterium modesticaldum (strain ATCC 51547 / Ice1)</name>
    <dbReference type="NCBI Taxonomy" id="498761"/>
    <lineage>
        <taxon>Bacteria</taxon>
        <taxon>Bacillati</taxon>
        <taxon>Bacillota</taxon>
        <taxon>Clostridia</taxon>
        <taxon>Eubacteriales</taxon>
        <taxon>Heliobacteriaceae</taxon>
        <taxon>Heliomicrobium</taxon>
    </lineage>
</organism>
<proteinExistence type="predicted"/>
<dbReference type="RefSeq" id="WP_012281750.1">
    <property type="nucleotide sequence ID" value="NC_010337.2"/>
</dbReference>
<reference evidence="1 2" key="1">
    <citation type="journal article" date="2008" name="J. Bacteriol.">
        <title>The genome of Heliobacterium modesticaldum, a phototrophic representative of the Firmicutes containing the simplest photosynthetic apparatus.</title>
        <authorList>
            <person name="Sattley W.M."/>
            <person name="Madigan M.T."/>
            <person name="Swingley W.D."/>
            <person name="Cheung P.C."/>
            <person name="Clocksin K.M."/>
            <person name="Conrad A.L."/>
            <person name="Dejesa L.C."/>
            <person name="Honchak B.M."/>
            <person name="Jung D.O."/>
            <person name="Karbach L.E."/>
            <person name="Kurdoglu A."/>
            <person name="Lahiri S."/>
            <person name="Mastrian S.D."/>
            <person name="Page L.E."/>
            <person name="Taylor H.L."/>
            <person name="Wang Z.T."/>
            <person name="Raymond J."/>
            <person name="Chen M."/>
            <person name="Blankenship R.E."/>
            <person name="Touchman J.W."/>
        </authorList>
    </citation>
    <scope>NUCLEOTIDE SEQUENCE [LARGE SCALE GENOMIC DNA]</scope>
    <source>
        <strain evidence="2">ATCC 51547 / Ice1</strain>
    </source>
</reference>